<feature type="compositionally biased region" description="Pro residues" evidence="1">
    <location>
        <begin position="116"/>
        <end position="136"/>
    </location>
</feature>
<organism evidence="2 3">
    <name type="scientific">Camellia sinensis var. sinensis</name>
    <name type="common">China tea</name>
    <dbReference type="NCBI Taxonomy" id="542762"/>
    <lineage>
        <taxon>Eukaryota</taxon>
        <taxon>Viridiplantae</taxon>
        <taxon>Streptophyta</taxon>
        <taxon>Embryophyta</taxon>
        <taxon>Tracheophyta</taxon>
        <taxon>Spermatophyta</taxon>
        <taxon>Magnoliopsida</taxon>
        <taxon>eudicotyledons</taxon>
        <taxon>Gunneridae</taxon>
        <taxon>Pentapetalae</taxon>
        <taxon>asterids</taxon>
        <taxon>Ericales</taxon>
        <taxon>Theaceae</taxon>
        <taxon>Camellia</taxon>
    </lineage>
</organism>
<comment type="caution">
    <text evidence="2">The sequence shown here is derived from an EMBL/GenBank/DDBJ whole genome shotgun (WGS) entry which is preliminary data.</text>
</comment>
<protein>
    <submittedName>
        <fullName evidence="2">Uncharacterized protein</fullName>
    </submittedName>
</protein>
<feature type="region of interest" description="Disordered" evidence="1">
    <location>
        <begin position="62"/>
        <end position="140"/>
    </location>
</feature>
<dbReference type="Proteomes" id="UP000306102">
    <property type="component" value="Unassembled WGS sequence"/>
</dbReference>
<feature type="region of interest" description="Disordered" evidence="1">
    <location>
        <begin position="1"/>
        <end position="22"/>
    </location>
</feature>
<evidence type="ECO:0000313" key="3">
    <source>
        <dbReference type="Proteomes" id="UP000306102"/>
    </source>
</evidence>
<dbReference type="STRING" id="542762.A0A4S4E264"/>
<evidence type="ECO:0000256" key="1">
    <source>
        <dbReference type="SAM" id="MobiDB-lite"/>
    </source>
</evidence>
<reference evidence="2 3" key="1">
    <citation type="journal article" date="2018" name="Proc. Natl. Acad. Sci. U.S.A.">
        <title>Draft genome sequence of Camellia sinensis var. sinensis provides insights into the evolution of the tea genome and tea quality.</title>
        <authorList>
            <person name="Wei C."/>
            <person name="Yang H."/>
            <person name="Wang S."/>
            <person name="Zhao J."/>
            <person name="Liu C."/>
            <person name="Gao L."/>
            <person name="Xia E."/>
            <person name="Lu Y."/>
            <person name="Tai Y."/>
            <person name="She G."/>
            <person name="Sun J."/>
            <person name="Cao H."/>
            <person name="Tong W."/>
            <person name="Gao Q."/>
            <person name="Li Y."/>
            <person name="Deng W."/>
            <person name="Jiang X."/>
            <person name="Wang W."/>
            <person name="Chen Q."/>
            <person name="Zhang S."/>
            <person name="Li H."/>
            <person name="Wu J."/>
            <person name="Wang P."/>
            <person name="Li P."/>
            <person name="Shi C."/>
            <person name="Zheng F."/>
            <person name="Jian J."/>
            <person name="Huang B."/>
            <person name="Shan D."/>
            <person name="Shi M."/>
            <person name="Fang C."/>
            <person name="Yue Y."/>
            <person name="Li F."/>
            <person name="Li D."/>
            <person name="Wei S."/>
            <person name="Han B."/>
            <person name="Jiang C."/>
            <person name="Yin Y."/>
            <person name="Xia T."/>
            <person name="Zhang Z."/>
            <person name="Bennetzen J.L."/>
            <person name="Zhao S."/>
            <person name="Wan X."/>
        </authorList>
    </citation>
    <scope>NUCLEOTIDE SEQUENCE [LARGE SCALE GENOMIC DNA]</scope>
    <source>
        <strain evidence="3">cv. Shuchazao</strain>
        <tissue evidence="2">Leaf</tissue>
    </source>
</reference>
<gene>
    <name evidence="2" type="ORF">TEA_023575</name>
</gene>
<sequence>MAVPRRNGLREEDEEDEALFEEDDGLVLLPESDTPPHLRDLAAAAELGDLAALRRALGIHAHPHKRVNSPPVLPDPVPNFPGLPMPLPPGPDIPRPPMPSPPRLNIPLGPSDVLPPHAPDIIPPKPPRPRLPPPKSPGIEEPSRVVFESFVLKWWNAFHWT</sequence>
<feature type="compositionally biased region" description="Acidic residues" evidence="1">
    <location>
        <begin position="11"/>
        <end position="22"/>
    </location>
</feature>
<name>A0A4S4E264_CAMSN</name>
<evidence type="ECO:0000313" key="2">
    <source>
        <dbReference type="EMBL" id="THG09918.1"/>
    </source>
</evidence>
<keyword evidence="3" id="KW-1185">Reference proteome</keyword>
<proteinExistence type="predicted"/>
<dbReference type="EMBL" id="SDRB02008131">
    <property type="protein sequence ID" value="THG09918.1"/>
    <property type="molecule type" value="Genomic_DNA"/>
</dbReference>
<accession>A0A4S4E264</accession>
<dbReference type="AlphaFoldDB" id="A0A4S4E264"/>
<feature type="compositionally biased region" description="Pro residues" evidence="1">
    <location>
        <begin position="71"/>
        <end position="104"/>
    </location>
</feature>